<feature type="region of interest" description="Disordered" evidence="1">
    <location>
        <begin position="1"/>
        <end position="29"/>
    </location>
</feature>
<comment type="caution">
    <text evidence="2">The sequence shown here is derived from an EMBL/GenBank/DDBJ whole genome shotgun (WGS) entry which is preliminary data.</text>
</comment>
<dbReference type="EMBL" id="CAUM01000073">
    <property type="protein sequence ID" value="CCV05707.1"/>
    <property type="molecule type" value="Genomic_DNA"/>
</dbReference>
<name>M5EMZ7_9HYPH</name>
<evidence type="ECO:0000256" key="1">
    <source>
        <dbReference type="SAM" id="MobiDB-lite"/>
    </source>
</evidence>
<accession>M5EMZ7</accession>
<reference evidence="2 3" key="1">
    <citation type="submission" date="2013-02" db="EMBL/GenBank/DDBJ databases">
        <authorList>
            <person name="Genoscope - CEA"/>
        </authorList>
    </citation>
    <scope>NUCLEOTIDE SEQUENCE [LARGE SCALE GENOMIC DNA]</scope>
    <source>
        <strain evidence="2 3">STM 2683</strain>
    </source>
</reference>
<evidence type="ECO:0000313" key="2">
    <source>
        <dbReference type="EMBL" id="CCV05707.1"/>
    </source>
</evidence>
<evidence type="ECO:0000313" key="3">
    <source>
        <dbReference type="Proteomes" id="UP000012062"/>
    </source>
</evidence>
<dbReference type="Proteomes" id="UP000012062">
    <property type="component" value="Unassembled WGS sequence"/>
</dbReference>
<keyword evidence="3" id="KW-1185">Reference proteome</keyword>
<feature type="compositionally biased region" description="Basic and acidic residues" evidence="1">
    <location>
        <begin position="1"/>
        <end position="16"/>
    </location>
</feature>
<gene>
    <name evidence="2" type="ORF">MESS2_1640035</name>
</gene>
<sequence length="59" mass="6774">MAHDNDKQARPAEHEPLAQSLASETGISEEQARELIRLIGTDRNSLLREARQLLRQRPR</sequence>
<evidence type="ECO:0008006" key="4">
    <source>
        <dbReference type="Google" id="ProtNLM"/>
    </source>
</evidence>
<protein>
    <recommendedName>
        <fullName evidence="4">DUF3606 domain-containing protein</fullName>
    </recommendedName>
</protein>
<dbReference type="AlphaFoldDB" id="M5EMZ7"/>
<proteinExistence type="predicted"/>
<organism evidence="2 3">
    <name type="scientific">Mesorhizobium metallidurans STM 2683</name>
    <dbReference type="NCBI Taxonomy" id="1297569"/>
    <lineage>
        <taxon>Bacteria</taxon>
        <taxon>Pseudomonadati</taxon>
        <taxon>Pseudomonadota</taxon>
        <taxon>Alphaproteobacteria</taxon>
        <taxon>Hyphomicrobiales</taxon>
        <taxon>Phyllobacteriaceae</taxon>
        <taxon>Mesorhizobium</taxon>
    </lineage>
</organism>
<dbReference type="STRING" id="1297569.MESS2_1640035"/>